<evidence type="ECO:0000313" key="4">
    <source>
        <dbReference type="Proteomes" id="UP000480929"/>
    </source>
</evidence>
<evidence type="ECO:0000313" key="1">
    <source>
        <dbReference type="EMBL" id="MSA89274.1"/>
    </source>
</evidence>
<evidence type="ECO:0000313" key="3">
    <source>
        <dbReference type="Proteomes" id="UP000433575"/>
    </source>
</evidence>
<sequence>MNILIDRLPDTIKVQGQEYRIQTDFRAFIKLEALLFDDIDPVDKLIKLLDLMIVDLTPELVENLKLPEFVEEMISQIIRFYSMNEEPEGNSRIQKRVYSFDSDSAYIYGDFYSQYGIDLSTAHLHWWVFRTLLLQLNKNSKFAEVIGFRSVVLDSKMPKEQRAYYARMKKLYQLPDAKKPVKSGFANSFSAAIGLTETGEVKRNE</sequence>
<dbReference type="Proteomes" id="UP000433575">
    <property type="component" value="Unassembled WGS sequence"/>
</dbReference>
<dbReference type="OrthoDB" id="1758052at2"/>
<proteinExistence type="predicted"/>
<keyword evidence="4" id="KW-1185">Reference proteome</keyword>
<dbReference type="EMBL" id="WKPI01000010">
    <property type="protein sequence ID" value="MSC32952.1"/>
    <property type="molecule type" value="Genomic_DNA"/>
</dbReference>
<organism evidence="1 3">
    <name type="scientific">Holdemania massiliensis</name>
    <dbReference type="NCBI Taxonomy" id="1468449"/>
    <lineage>
        <taxon>Bacteria</taxon>
        <taxon>Bacillati</taxon>
        <taxon>Bacillota</taxon>
        <taxon>Erysipelotrichia</taxon>
        <taxon>Erysipelotrichales</taxon>
        <taxon>Erysipelotrichaceae</taxon>
        <taxon>Holdemania</taxon>
    </lineage>
</organism>
<dbReference type="Pfam" id="PF06854">
    <property type="entry name" value="Phage_Gp15"/>
    <property type="match status" value="1"/>
</dbReference>
<dbReference type="EMBL" id="WKPJ01000009">
    <property type="protein sequence ID" value="MSA89274.1"/>
    <property type="molecule type" value="Genomic_DNA"/>
</dbReference>
<protein>
    <recommendedName>
        <fullName evidence="5">Bacteriophage Gp15 protein</fullName>
    </recommendedName>
</protein>
<dbReference type="Proteomes" id="UP000480929">
    <property type="component" value="Unassembled WGS sequence"/>
</dbReference>
<evidence type="ECO:0000313" key="2">
    <source>
        <dbReference type="EMBL" id="MSC32952.1"/>
    </source>
</evidence>
<accession>A0A6N7S5X4</accession>
<dbReference type="AlphaFoldDB" id="A0A6N7S5X4"/>
<gene>
    <name evidence="2" type="ORF">GKD88_07445</name>
    <name evidence="1" type="ORF">GKE08_08040</name>
</gene>
<name>A0A6N7S5X4_9FIRM</name>
<dbReference type="RefSeq" id="WP_154238594.1">
    <property type="nucleotide sequence ID" value="NZ_WKPI01000010.1"/>
</dbReference>
<reference evidence="3 4" key="1">
    <citation type="journal article" date="2019" name="Nat. Med.">
        <title>A library of human gut bacterial isolates paired with longitudinal multiomics data enables mechanistic microbiome research.</title>
        <authorList>
            <person name="Poyet M."/>
            <person name="Groussin M."/>
            <person name="Gibbons S.M."/>
            <person name="Avila-Pacheco J."/>
            <person name="Jiang X."/>
            <person name="Kearney S.M."/>
            <person name="Perrotta A.R."/>
            <person name="Berdy B."/>
            <person name="Zhao S."/>
            <person name="Lieberman T.D."/>
            <person name="Swanson P.K."/>
            <person name="Smith M."/>
            <person name="Roesemann S."/>
            <person name="Alexander J.E."/>
            <person name="Rich S.A."/>
            <person name="Livny J."/>
            <person name="Vlamakis H."/>
            <person name="Clish C."/>
            <person name="Bullock K."/>
            <person name="Deik A."/>
            <person name="Scott J."/>
            <person name="Pierce K.A."/>
            <person name="Xavier R.J."/>
            <person name="Alm E.J."/>
        </authorList>
    </citation>
    <scope>NUCLEOTIDE SEQUENCE [LARGE SCALE GENOMIC DNA]</scope>
    <source>
        <strain evidence="1 3">BIOML-A4</strain>
        <strain evidence="2 4">BIOML-A5</strain>
    </source>
</reference>
<comment type="caution">
    <text evidence="1">The sequence shown here is derived from an EMBL/GenBank/DDBJ whole genome shotgun (WGS) entry which is preliminary data.</text>
</comment>
<dbReference type="InterPro" id="IPR009660">
    <property type="entry name" value="Phage_A500_Gp15"/>
</dbReference>
<evidence type="ECO:0008006" key="5">
    <source>
        <dbReference type="Google" id="ProtNLM"/>
    </source>
</evidence>